<feature type="region of interest" description="Disordered" evidence="1">
    <location>
        <begin position="228"/>
        <end position="258"/>
    </location>
</feature>
<protein>
    <submittedName>
        <fullName evidence="2">Uncharacterized protein</fullName>
    </submittedName>
</protein>
<feature type="compositionally biased region" description="Acidic residues" evidence="1">
    <location>
        <begin position="354"/>
        <end position="363"/>
    </location>
</feature>
<proteinExistence type="predicted"/>
<gene>
    <name evidence="2" type="ORF">V5O48_014909</name>
</gene>
<evidence type="ECO:0000256" key="1">
    <source>
        <dbReference type="SAM" id="MobiDB-lite"/>
    </source>
</evidence>
<keyword evidence="3" id="KW-1185">Reference proteome</keyword>
<reference evidence="2 3" key="1">
    <citation type="submission" date="2024-02" db="EMBL/GenBank/DDBJ databases">
        <title>A draft genome for the cacao thread blight pathogen Marasmius crinis-equi.</title>
        <authorList>
            <person name="Cohen S.P."/>
            <person name="Baruah I.K."/>
            <person name="Amoako-Attah I."/>
            <person name="Bukari Y."/>
            <person name="Meinhardt L.W."/>
            <person name="Bailey B.A."/>
        </authorList>
    </citation>
    <scope>NUCLEOTIDE SEQUENCE [LARGE SCALE GENOMIC DNA]</scope>
    <source>
        <strain evidence="2 3">GH-76</strain>
    </source>
</reference>
<feature type="region of interest" description="Disordered" evidence="1">
    <location>
        <begin position="521"/>
        <end position="541"/>
    </location>
</feature>
<organism evidence="2 3">
    <name type="scientific">Marasmius crinis-equi</name>
    <dbReference type="NCBI Taxonomy" id="585013"/>
    <lineage>
        <taxon>Eukaryota</taxon>
        <taxon>Fungi</taxon>
        <taxon>Dikarya</taxon>
        <taxon>Basidiomycota</taxon>
        <taxon>Agaricomycotina</taxon>
        <taxon>Agaricomycetes</taxon>
        <taxon>Agaricomycetidae</taxon>
        <taxon>Agaricales</taxon>
        <taxon>Marasmiineae</taxon>
        <taxon>Marasmiaceae</taxon>
        <taxon>Marasmius</taxon>
    </lineage>
</organism>
<dbReference type="EMBL" id="JBAHYK010001680">
    <property type="protein sequence ID" value="KAL0567082.1"/>
    <property type="molecule type" value="Genomic_DNA"/>
</dbReference>
<evidence type="ECO:0000313" key="2">
    <source>
        <dbReference type="EMBL" id="KAL0567082.1"/>
    </source>
</evidence>
<sequence>MYELSVQNYLRTLPIDPVRNLEEVQNDVVEKIHQKFPEVLLHPKRPQLDSMAHAECRARREKRNRNKSHLIVESEATSNNESLVVGTSGFASDSRPNDNVLIRNPDGVAASPQQVTSAMPSSPLPQALADDFEVAPVVPEAGMSDGWPPLSKNVVSMLGSLAHQPPPDQSDQSLDIVTVPARDIALGPDVEVSLYRATASSTPSQIILHGTRASLVSLDVTSPFFADQDAQSDSTQASPTKKRKSQHGLAVIDRPATARHANITRLRNRDRIAQESMAREHERKYAGMSTEISTLVVHRDALLQVTRDQDSQIRQQAEIIQRIDVENNSNKVKLPAQRQPSDEIVDSPTSSEIIGEEPSDMEVDEGHQTATVEGKLHTHRGSPSPSPAVRGIAMEGPQESAGITSSVTRSPAIAQRMRRAIRAPTTSERHRLVTEDSSSHTEGPGEPDVRPGAAVREHRQGDPQPPSPSGEPRNRTQTNGQGTPLQPTLPGSMQIIVDRVVEISRTVKRLEEQVAILQDTQARSTSTPRRGGRRGRPSTGKFLVTKPQLKRGVDRNTLLRNVREVMNEMIGIKQDKDIIDFDMSQFPSISDVQHYMRRGIQAKDIAGLGSVCWDNLDCPWNQSVSENFVRLFLAQHPEHEGRDEEIENHFWQRLETLRYLHRRCAKKDGESLDQCEKRRYQILWDEQARLRKRTRREQTFNDRHQITSLYAESHPDEQLKFEWGRALDLVERLGVNGMSSDDSEGDDLNRRYVIKSRAWRSTKVQEVLLRIDQEIPSTKKSLYGNAPPGNRPRIRGRARHAAQSTRMAVALLPVNFYRRTWLENLSEAERAQLAPKQSLPLPAF</sequence>
<feature type="region of interest" description="Disordered" evidence="1">
    <location>
        <begin position="331"/>
        <end position="491"/>
    </location>
</feature>
<feature type="compositionally biased region" description="Polar residues" evidence="1">
    <location>
        <begin position="229"/>
        <end position="239"/>
    </location>
</feature>
<evidence type="ECO:0000313" key="3">
    <source>
        <dbReference type="Proteomes" id="UP001465976"/>
    </source>
</evidence>
<name>A0ABR3EVY8_9AGAR</name>
<accession>A0ABR3EVY8</accession>
<feature type="compositionally biased region" description="Basic and acidic residues" evidence="1">
    <location>
        <begin position="427"/>
        <end position="439"/>
    </location>
</feature>
<feature type="compositionally biased region" description="Polar residues" evidence="1">
    <location>
        <begin position="475"/>
        <end position="491"/>
    </location>
</feature>
<comment type="caution">
    <text evidence="2">The sequence shown here is derived from an EMBL/GenBank/DDBJ whole genome shotgun (WGS) entry which is preliminary data.</text>
</comment>
<dbReference type="Proteomes" id="UP001465976">
    <property type="component" value="Unassembled WGS sequence"/>
</dbReference>